<keyword evidence="3" id="KW-1185">Reference proteome</keyword>
<dbReference type="OrthoDB" id="416786at2759"/>
<dbReference type="InterPro" id="IPR009081">
    <property type="entry name" value="PP-bd_ACP"/>
</dbReference>
<dbReference type="Proteomes" id="UP000186922">
    <property type="component" value="Unassembled WGS sequence"/>
</dbReference>
<accession>A0A1D1UZC4</accession>
<sequence>MEEEDIYSSPWDNFASVIADNLGVDPQHIHPQHSFQEMGGTSLNLVSTVLKLQQSGIPITLEQFLTAGSIEQVLLQASLPTLQPKFLLKPLSQVSHSDQRAAQELLAQSFLHKTELFTLCGNMTLADFLNAYSSWWHIFQEYSFVIVDQADKLRAAVLAADQLVIDEAQPDESFHPHLCAIFQMLKEVTAITQQQLNPLGKPRQILSKFMMGASLENTAEENVIAFTMMEKELMEVAKRDGFSATMAENISPLTQQLSEYLGCKRYLTVYLRNWTDPSGARPFANCSEDYSVTVDVYHV</sequence>
<organism evidence="2 3">
    <name type="scientific">Ramazzottius varieornatus</name>
    <name type="common">Water bear</name>
    <name type="synonym">Tardigrade</name>
    <dbReference type="NCBI Taxonomy" id="947166"/>
    <lineage>
        <taxon>Eukaryota</taxon>
        <taxon>Metazoa</taxon>
        <taxon>Ecdysozoa</taxon>
        <taxon>Tardigrada</taxon>
        <taxon>Eutardigrada</taxon>
        <taxon>Parachela</taxon>
        <taxon>Hypsibioidea</taxon>
        <taxon>Ramazzottiidae</taxon>
        <taxon>Ramazzottius</taxon>
    </lineage>
</organism>
<evidence type="ECO:0000313" key="2">
    <source>
        <dbReference type="EMBL" id="GAU94969.1"/>
    </source>
</evidence>
<gene>
    <name evidence="2" type="primary">RvY_06663-1</name>
    <name evidence="2" type="synonym">RvY_06663.1</name>
    <name evidence="2" type="ORF">RvY_06663</name>
</gene>
<evidence type="ECO:0000313" key="3">
    <source>
        <dbReference type="Proteomes" id="UP000186922"/>
    </source>
</evidence>
<protein>
    <recommendedName>
        <fullName evidence="1">Carrier domain-containing protein</fullName>
    </recommendedName>
</protein>
<reference evidence="2 3" key="1">
    <citation type="journal article" date="2016" name="Nat. Commun.">
        <title>Extremotolerant tardigrade genome and improved radiotolerance of human cultured cells by tardigrade-unique protein.</title>
        <authorList>
            <person name="Hashimoto T."/>
            <person name="Horikawa D.D."/>
            <person name="Saito Y."/>
            <person name="Kuwahara H."/>
            <person name="Kozuka-Hata H."/>
            <person name="Shin-I T."/>
            <person name="Minakuchi Y."/>
            <person name="Ohishi K."/>
            <person name="Motoyama A."/>
            <person name="Aizu T."/>
            <person name="Enomoto A."/>
            <person name="Kondo K."/>
            <person name="Tanaka S."/>
            <person name="Hara Y."/>
            <person name="Koshikawa S."/>
            <person name="Sagara H."/>
            <person name="Miura T."/>
            <person name="Yokobori S."/>
            <person name="Miyagawa K."/>
            <person name="Suzuki Y."/>
            <person name="Kubo T."/>
            <person name="Oyama M."/>
            <person name="Kohara Y."/>
            <person name="Fujiyama A."/>
            <person name="Arakawa K."/>
            <person name="Katayama T."/>
            <person name="Toyoda A."/>
            <person name="Kunieda T."/>
        </authorList>
    </citation>
    <scope>NUCLEOTIDE SEQUENCE [LARGE SCALE GENOMIC DNA]</scope>
    <source>
        <strain evidence="2 3">YOKOZUNA-1</strain>
    </source>
</reference>
<evidence type="ECO:0000259" key="1">
    <source>
        <dbReference type="Pfam" id="PF00550"/>
    </source>
</evidence>
<feature type="domain" description="Carrier" evidence="1">
    <location>
        <begin position="16"/>
        <end position="73"/>
    </location>
</feature>
<dbReference type="Pfam" id="PF00550">
    <property type="entry name" value="PP-binding"/>
    <property type="match status" value="1"/>
</dbReference>
<dbReference type="SMR" id="A0A1D1UZC4"/>
<comment type="caution">
    <text evidence="2">The sequence shown here is derived from an EMBL/GenBank/DDBJ whole genome shotgun (WGS) entry which is preliminary data.</text>
</comment>
<dbReference type="Gene3D" id="3.40.630.30">
    <property type="match status" value="1"/>
</dbReference>
<dbReference type="EMBL" id="BDGG01000003">
    <property type="protein sequence ID" value="GAU94969.1"/>
    <property type="molecule type" value="Genomic_DNA"/>
</dbReference>
<dbReference type="STRING" id="947166.A0A1D1UZC4"/>
<dbReference type="Gene3D" id="1.10.1200.10">
    <property type="entry name" value="ACP-like"/>
    <property type="match status" value="1"/>
</dbReference>
<name>A0A1D1UZC4_RAMVA</name>
<dbReference type="AlphaFoldDB" id="A0A1D1UZC4"/>
<dbReference type="SUPFAM" id="SSF47336">
    <property type="entry name" value="ACP-like"/>
    <property type="match status" value="1"/>
</dbReference>
<proteinExistence type="predicted"/>
<dbReference type="InterPro" id="IPR036736">
    <property type="entry name" value="ACP-like_sf"/>
</dbReference>